<proteinExistence type="predicted"/>
<protein>
    <submittedName>
        <fullName evidence="1">Uncharacterized protein</fullName>
    </submittedName>
</protein>
<evidence type="ECO:0000313" key="1">
    <source>
        <dbReference type="EMBL" id="KAJ2974337.1"/>
    </source>
</evidence>
<dbReference type="Proteomes" id="UP001143856">
    <property type="component" value="Unassembled WGS sequence"/>
</dbReference>
<comment type="caution">
    <text evidence="1">The sequence shown here is derived from an EMBL/GenBank/DDBJ whole genome shotgun (WGS) entry which is preliminary data.</text>
</comment>
<reference evidence="1" key="1">
    <citation type="submission" date="2022-10" db="EMBL/GenBank/DDBJ databases">
        <title>Genome Sequence of Xylaria curta.</title>
        <authorList>
            <person name="Buettner E."/>
        </authorList>
    </citation>
    <scope>NUCLEOTIDE SEQUENCE</scope>
    <source>
        <strain evidence="1">Babe10</strain>
    </source>
</reference>
<sequence length="1365" mass="153388">MLSRVLTVAPGSRPFVNDLTPQSGMLQAINEEFPRYCQELQLFSFYETQSMYYGLGKGLIVEKQCAVMNYPNERRTYLDANHRDVARFSTPGEPSYILVRNALATTIESHRALLRPQEKEFEHAELEALCRFLGVFGPPEDDLITNESQKLPGSCQWIIQRDSFQQWRDALTSKVFWLCGRPGAGKSVLASHIISHLRALNLDCCYFFFTDGDKSKATINSLLRSMSWQMAVIHPEIFTTIANVANSWKDPPIDKVDHIPVWSRIFATAISKVRLKKPQYWVIDALDECKNGQELMNFLRKIQEMWPLCILVTSRTGVDPYLNTTNPSMEVISETLSEDNKSDIACFLSANLHHLPGATTSAQQDISDRILRNSRGCFLWVNLVLRELRQVHTAAEISQVLDNNPSDMNALYTRILDEMSHAKFGKDLAKAILTWTTCAFRPLSVDEIHFAIEKDIQDSIDDITKSVSTCSNLVFIDKANKVQLIHLTAREFLTRKDITSEFIIDRAQAHKRLALVCIQTLCGEQGGSKKGSRHRRLANEMTSNTDSAFYDYASTYLFQHILQARSTDNEIFIELAKFLTSREILVWIERLAKQSDLQRLYQAGKNCTSLVTRRAHQTPPIGIQKQLSLVERWGIDLVRLVNKFGKRLNQSPSAIHYLIPPFCPTETAFQNQFVSAYRGLNVHGCVSKNWDDRLCTINYARPFKPMDIVSSGNRTALALSNGTVVVYDNATLLETNTLLHQEPVWSISFSENGSLLASGGAKTVRVWNLESSEQLICFRVPAVSMLISFIEDDEMLLVVAKNNLVIYWDIANNVPRGEPIDWTRDLHENDPQLHARRPTMAAFSAEQGLLAIIYRGEDILLWTLDGEQIYDMYEKDNGSSRFESTKLADGATTVWAIAFSSTLESNLLVAAYSDGDVVIYDTDSGEPRGSLDGINAQTIACSPDGRTLATADSQGNISLFDLRTLKFIYRLRFDTDAVRTKKLAFTSDNLRLLDIRGRQFSVWDPTVLLRQEFEDENSDTISCSTVAQDVEADTGEGLAITAMVCMRDAPRVICGKEDGVVDIYNIAAEPYYQELFTQTRNCAITLLHFDDESNILTCGDASGRVTTRRLIREGPGSWAAGEILFDKRNLSSITQIIASMKHNRLLISTLQLDTLWNLVDTSAADYVACVQGNAKPRWFASPMSEDLLIRFHDATATFYAWESLAPISSVELGLHGNVPLNIESVLPLQHPQYFATVQIPSSNEPRSTRVYHLWDLRDFLSKARLSSAPEEPRDKVNSVLDFGQLEMKVETVIGVANERAVFLDPDNWVCSADIIPSFRPGVAPAVGAKAQSGEIVFVKRTDVAVIRRGLEITDKGVFSGSRTPF</sequence>
<name>A0ACC1N519_9PEZI</name>
<accession>A0ACC1N519</accession>
<gene>
    <name evidence="1" type="ORF">NUW58_g8689</name>
</gene>
<dbReference type="EMBL" id="JAPDGR010002756">
    <property type="protein sequence ID" value="KAJ2974337.1"/>
    <property type="molecule type" value="Genomic_DNA"/>
</dbReference>
<keyword evidence="2" id="KW-1185">Reference proteome</keyword>
<evidence type="ECO:0000313" key="2">
    <source>
        <dbReference type="Proteomes" id="UP001143856"/>
    </source>
</evidence>
<organism evidence="1 2">
    <name type="scientific">Xylaria curta</name>
    <dbReference type="NCBI Taxonomy" id="42375"/>
    <lineage>
        <taxon>Eukaryota</taxon>
        <taxon>Fungi</taxon>
        <taxon>Dikarya</taxon>
        <taxon>Ascomycota</taxon>
        <taxon>Pezizomycotina</taxon>
        <taxon>Sordariomycetes</taxon>
        <taxon>Xylariomycetidae</taxon>
        <taxon>Xylariales</taxon>
        <taxon>Xylariaceae</taxon>
        <taxon>Xylaria</taxon>
    </lineage>
</organism>